<dbReference type="EMBL" id="JAHQXF010000001">
    <property type="protein sequence ID" value="MBV0922854.1"/>
    <property type="molecule type" value="Genomic_DNA"/>
</dbReference>
<dbReference type="Proteomes" id="UP000766550">
    <property type="component" value="Unassembled WGS sequence"/>
</dbReference>
<proteinExistence type="predicted"/>
<dbReference type="RefSeq" id="WP_162316026.1">
    <property type="nucleotide sequence ID" value="NZ_JAHQXF010000001.1"/>
</dbReference>
<dbReference type="InterPro" id="IPR011047">
    <property type="entry name" value="Quinoprotein_ADH-like_sf"/>
</dbReference>
<dbReference type="AlphaFoldDB" id="A0A8J7Y710"/>
<gene>
    <name evidence="1" type="ORF">KTS45_01450</name>
</gene>
<name>A0A8J7Y710_9EURY</name>
<sequence>MARTDDGGYVLVGHARTSGCVDSSFPWVVKVDASGSEEWSRTYAARRFTGIHVVDDGYVVCESPLGTDGEPKLLRLDSNGEPTRTHTPGRDGDWLSSVVQLPDGGLVGAGSMVFKAGPDGNREWFERRSAQDIVATEDGGFASVMHGRLTKWAADGRIEWVSGFGGHDRDDFYSVTQTRDGGYATVGYVRETSDDDQQTRVVRTDGGGDKLWETRFTPRSVCRGIVEAADGGIAVVGRSDEYQAVRLDADGERRWSAQYLTGDWINRTEAIVGLDDGGYVISGTSSPQSEDELQVVLLRTAPESR</sequence>
<reference evidence="1 2" key="1">
    <citation type="submission" date="2021-06" db="EMBL/GenBank/DDBJ databases">
        <title>New haloarchaea isolates fom saline soil.</title>
        <authorList>
            <person name="Duran-Viseras A."/>
            <person name="Sanchez-Porro C.S."/>
            <person name="Ventosa A."/>
        </authorList>
    </citation>
    <scope>NUCLEOTIDE SEQUENCE [LARGE SCALE GENOMIC DNA]</scope>
    <source>
        <strain evidence="1 2">JCM 183640</strain>
    </source>
</reference>
<accession>A0A8J7Y710</accession>
<dbReference type="PANTHER" id="PTHR42754:SF1">
    <property type="entry name" value="LIPOPROTEIN"/>
    <property type="match status" value="1"/>
</dbReference>
<comment type="caution">
    <text evidence="1">The sequence shown here is derived from an EMBL/GenBank/DDBJ whole genome shotgun (WGS) entry which is preliminary data.</text>
</comment>
<dbReference type="PANTHER" id="PTHR42754">
    <property type="entry name" value="ENDOGLUCANASE"/>
    <property type="match status" value="1"/>
</dbReference>
<organism evidence="1 2">
    <name type="scientific">Haloarcula limicola</name>
    <dbReference type="NCBI Taxonomy" id="1429915"/>
    <lineage>
        <taxon>Archaea</taxon>
        <taxon>Methanobacteriati</taxon>
        <taxon>Methanobacteriota</taxon>
        <taxon>Stenosarchaea group</taxon>
        <taxon>Halobacteria</taxon>
        <taxon>Halobacteriales</taxon>
        <taxon>Haloarculaceae</taxon>
        <taxon>Haloarcula</taxon>
    </lineage>
</organism>
<keyword evidence="2" id="KW-1185">Reference proteome</keyword>
<dbReference type="OrthoDB" id="242892at2157"/>
<protein>
    <submittedName>
        <fullName evidence="1">Uncharacterized protein</fullName>
    </submittedName>
</protein>
<evidence type="ECO:0000313" key="1">
    <source>
        <dbReference type="EMBL" id="MBV0922854.1"/>
    </source>
</evidence>
<dbReference type="SUPFAM" id="SSF50998">
    <property type="entry name" value="Quinoprotein alcohol dehydrogenase-like"/>
    <property type="match status" value="1"/>
</dbReference>
<evidence type="ECO:0000313" key="2">
    <source>
        <dbReference type="Proteomes" id="UP000766550"/>
    </source>
</evidence>